<reference evidence="2 3" key="1">
    <citation type="submission" date="2015-09" db="EMBL/GenBank/DDBJ databases">
        <title>Draft Genome Sequence of Bradyrhizobium manausense Strain BR 3351T, a Novel Symbiotic Nitrogen-Fixing Alphaproteobacterium Isolated from Brazilian Amazon Rain Forest.</title>
        <authorList>
            <person name="De Araujo J.L."/>
            <person name="Zilli J.E."/>
        </authorList>
    </citation>
    <scope>NUCLEOTIDE SEQUENCE [LARGE SCALE GENOMIC DNA]</scope>
    <source>
        <strain evidence="2 3">BR3351</strain>
    </source>
</reference>
<dbReference type="SUPFAM" id="SSF56300">
    <property type="entry name" value="Metallo-dependent phosphatases"/>
    <property type="match status" value="1"/>
</dbReference>
<feature type="domain" description="Calcineurin-like phosphoesterase" evidence="1">
    <location>
        <begin position="2"/>
        <end position="239"/>
    </location>
</feature>
<keyword evidence="3" id="KW-1185">Reference proteome</keyword>
<dbReference type="EMBL" id="LJYG01000047">
    <property type="protein sequence ID" value="KRQ14680.1"/>
    <property type="molecule type" value="Genomic_DNA"/>
</dbReference>
<dbReference type="AlphaFoldDB" id="A0A0R3DXM7"/>
<organism evidence="2 3">
    <name type="scientific">Bradyrhizobium manausense</name>
    <dbReference type="NCBI Taxonomy" id="989370"/>
    <lineage>
        <taxon>Bacteria</taxon>
        <taxon>Pseudomonadati</taxon>
        <taxon>Pseudomonadota</taxon>
        <taxon>Alphaproteobacteria</taxon>
        <taxon>Hyphomicrobiales</taxon>
        <taxon>Nitrobacteraceae</taxon>
        <taxon>Bradyrhizobium</taxon>
    </lineage>
</organism>
<evidence type="ECO:0000313" key="2">
    <source>
        <dbReference type="EMBL" id="KRQ14680.1"/>
    </source>
</evidence>
<dbReference type="InterPro" id="IPR004843">
    <property type="entry name" value="Calcineurin-like_PHP"/>
</dbReference>
<dbReference type="STRING" id="989370.AOQ71_12400"/>
<dbReference type="PANTHER" id="PTHR37844:SF2">
    <property type="entry name" value="SER_THR PROTEIN PHOSPHATASE SUPERFAMILY (AFU_ORTHOLOGUE AFUA_1G14840)"/>
    <property type="match status" value="1"/>
</dbReference>
<evidence type="ECO:0000313" key="3">
    <source>
        <dbReference type="Proteomes" id="UP000051936"/>
    </source>
</evidence>
<proteinExistence type="predicted"/>
<dbReference type="Gene3D" id="3.60.21.10">
    <property type="match status" value="1"/>
</dbReference>
<name>A0A0R3DXM7_9BRAD</name>
<dbReference type="Proteomes" id="UP000051936">
    <property type="component" value="Unassembled WGS sequence"/>
</dbReference>
<dbReference type="OrthoDB" id="356681at2"/>
<protein>
    <submittedName>
        <fullName evidence="2">Metallophosphoesterase</fullName>
    </submittedName>
</protein>
<dbReference type="GO" id="GO:0016787">
    <property type="term" value="F:hydrolase activity"/>
    <property type="evidence" value="ECO:0007669"/>
    <property type="project" value="InterPro"/>
</dbReference>
<comment type="caution">
    <text evidence="2">The sequence shown here is derived from an EMBL/GenBank/DDBJ whole genome shotgun (WGS) entry which is preliminary data.</text>
</comment>
<accession>A0A0R3DXM7</accession>
<dbReference type="Pfam" id="PF00149">
    <property type="entry name" value="Metallophos"/>
    <property type="match status" value="1"/>
</dbReference>
<dbReference type="RefSeq" id="WP_057746542.1">
    <property type="nucleotide sequence ID" value="NZ_LJYG01000047.1"/>
</dbReference>
<dbReference type="PANTHER" id="PTHR37844">
    <property type="entry name" value="SER/THR PROTEIN PHOSPHATASE SUPERFAMILY (AFU_ORTHOLOGUE AFUA_1G14840)"/>
    <property type="match status" value="1"/>
</dbReference>
<gene>
    <name evidence="2" type="ORF">AOQ71_12400</name>
</gene>
<evidence type="ECO:0000259" key="1">
    <source>
        <dbReference type="Pfam" id="PF00149"/>
    </source>
</evidence>
<sequence>MLLWILSDLHVELTRGWDLPSGTARPQFDVLVVAGDLIPRAERGVKWLRERVPDRPVIYVVGNHEAYGCDIDRTVEKAKAASVGTNIHVLQHNSIRIGDVAFAGATLWTDFDLFGDQRRAMVVASERMNDFRKIRINRYLHRFRPGHALARHLQARAFLEAEMRKPRSGRLVIVTHHAPIPSQARRLGPYDPGARLSDEEVLTAAYRSALGSLMWPEPVANGRPELRPADLWIYGHTHESEDTVIGATRVVSNAKGYGPWPPQQRAWDNLRFDPNFTIEI</sequence>
<dbReference type="InterPro" id="IPR029052">
    <property type="entry name" value="Metallo-depent_PP-like"/>
</dbReference>